<dbReference type="EMBL" id="CP001816">
    <property type="protein sequence ID" value="ACZ11326.1"/>
    <property type="molecule type" value="Genomic_DNA"/>
</dbReference>
<dbReference type="Proteomes" id="UP000002222">
    <property type="component" value="Chromosome"/>
</dbReference>
<reference evidence="4" key="1">
    <citation type="submission" date="2009-11" db="EMBL/GenBank/DDBJ databases">
        <title>The complete genome of Sulfurospirillum deleyianum DSM 6946.</title>
        <authorList>
            <consortium name="US DOE Joint Genome Institute (JGI-PGF)"/>
            <person name="Lucas S."/>
            <person name="Copeland A."/>
            <person name="Lapidus A."/>
            <person name="Glavina del Rio T."/>
            <person name="Dalin E."/>
            <person name="Tice H."/>
            <person name="Bruce D."/>
            <person name="Goodwin L."/>
            <person name="Pitluck S."/>
            <person name="Kyrpides N."/>
            <person name="Mavromatis K."/>
            <person name="Ivanova N."/>
            <person name="Ovchinnikova G."/>
            <person name="Munk A.C."/>
            <person name="Lu M."/>
            <person name="Brettin T."/>
            <person name="Detter J.C."/>
            <person name="Han C."/>
            <person name="Tapia R."/>
            <person name="Larimer F."/>
            <person name="Land M."/>
            <person name="Hauser L."/>
            <person name="Markowitz V."/>
            <person name="Cheng J.F."/>
            <person name="Hugenholtz P."/>
            <person name="Woyke T."/>
            <person name="Wu D."/>
            <person name="Aumann P."/>
            <person name="Schneider S."/>
            <person name="Lang E."/>
            <person name="Spring S."/>
            <person name="Klenk H.P."/>
            <person name="Eisen J.A."/>
        </authorList>
    </citation>
    <scope>NUCLEOTIDE SEQUENCE [LARGE SCALE GENOMIC DNA]</scope>
    <source>
        <strain evidence="4">ATCC 51133 / DSM 6946 / 5175</strain>
    </source>
</reference>
<dbReference type="Gene3D" id="2.30.40.10">
    <property type="entry name" value="Urease, subunit C, domain 1"/>
    <property type="match status" value="1"/>
</dbReference>
<reference evidence="3 4" key="2">
    <citation type="journal article" date="2010" name="Stand. Genomic Sci.">
        <title>Complete genome sequence of Sulfurospirillum deleyianum type strain (5175).</title>
        <authorList>
            <person name="Sikorski J."/>
            <person name="Lapidus A."/>
            <person name="Copeland A."/>
            <person name="Glavina Del Rio T."/>
            <person name="Nolan M."/>
            <person name="Lucas S."/>
            <person name="Chen F."/>
            <person name="Tice H."/>
            <person name="Cheng J.F."/>
            <person name="Saunders E."/>
            <person name="Bruce D."/>
            <person name="Goodwin L."/>
            <person name="Pitluck S."/>
            <person name="Ovchinnikova G."/>
            <person name="Pati A."/>
            <person name="Ivanova N."/>
            <person name="Mavromatis K."/>
            <person name="Chen A."/>
            <person name="Palaniappan K."/>
            <person name="Chain P."/>
            <person name="Land M."/>
            <person name="Hauser L."/>
            <person name="Chang Y.J."/>
            <person name="Jeffries C.D."/>
            <person name="Brettin T."/>
            <person name="Detter J.C."/>
            <person name="Han C."/>
            <person name="Rohde M."/>
            <person name="Lang E."/>
            <person name="Spring S."/>
            <person name="Goker M."/>
            <person name="Bristow J."/>
            <person name="Eisen J.A."/>
            <person name="Markowitz V."/>
            <person name="Hugenholtz P."/>
            <person name="Kyrpides N.C."/>
            <person name="Klenk H.P."/>
        </authorList>
    </citation>
    <scope>NUCLEOTIDE SEQUENCE [LARGE SCALE GENOMIC DNA]</scope>
    <source>
        <strain evidence="4">ATCC 51133 / DSM 6946 / 5175</strain>
    </source>
</reference>
<evidence type="ECO:0000259" key="2">
    <source>
        <dbReference type="Pfam" id="PF01979"/>
    </source>
</evidence>
<gene>
    <name evidence="3" type="ordered locus">Sdel_0289</name>
</gene>
<dbReference type="STRING" id="525898.Sdel_0289"/>
<dbReference type="eggNOG" id="COG0402">
    <property type="taxonomic scope" value="Bacteria"/>
</dbReference>
<dbReference type="PANTHER" id="PTHR43794">
    <property type="entry name" value="AMINOHYDROLASE SSNA-RELATED"/>
    <property type="match status" value="1"/>
</dbReference>
<dbReference type="PANTHER" id="PTHR43794:SF11">
    <property type="entry name" value="AMIDOHYDROLASE-RELATED DOMAIN-CONTAINING PROTEIN"/>
    <property type="match status" value="1"/>
</dbReference>
<dbReference type="HOGENOM" id="CLU_012358_10_1_7"/>
<dbReference type="InterPro" id="IPR032466">
    <property type="entry name" value="Metal_Hydrolase"/>
</dbReference>
<sequence>MTLITADFVLTCNEQFEIIEEGAVLFDTQILEVGKASILKEKHPTATLLQTPKNSVLLPGLINSHVHLEFSANQSMLRYGDFIPWLQSIIAHRDELSALATTELMTCKLHEMLKSGTTSLGAISSFGADLEACVNAPQRVVYFNEVLGSVPSAVDVMYSDFRGRLEASKEFTCKHFIPAISVHSPYSTHPILAKKALQLALDEGCVVSTHFMESPAERAWMDEGSGDFQSFFSAFNPHAKPMCTSVEYLALFEKNATLFTHGVHANQAELHTIAEQNATLTHCPVSNRLLGVGALDVEAVENENINLTLGTDGLSSNISLSLWDEMRSSLMMHSDKALNTLAKTLLQSVTCNAAHALKLPCGALKEGLASDMIVVTLPQECAIETLPLQLILHTHHTHLTFIDGEELC</sequence>
<dbReference type="KEGG" id="sdl:Sdel_0289"/>
<dbReference type="OrthoDB" id="9807210at2"/>
<feature type="domain" description="Amidohydrolase-related" evidence="2">
    <location>
        <begin position="56"/>
        <end position="404"/>
    </location>
</feature>
<accession>D1B0K7</accession>
<organism evidence="3 4">
    <name type="scientific">Sulfurospirillum deleyianum (strain ATCC 51133 / DSM 6946 / 5175)</name>
    <dbReference type="NCBI Taxonomy" id="525898"/>
    <lineage>
        <taxon>Bacteria</taxon>
        <taxon>Pseudomonadati</taxon>
        <taxon>Campylobacterota</taxon>
        <taxon>Epsilonproteobacteria</taxon>
        <taxon>Campylobacterales</taxon>
        <taxon>Sulfurospirillaceae</taxon>
        <taxon>Sulfurospirillum</taxon>
    </lineage>
</organism>
<dbReference type="SUPFAM" id="SSF51338">
    <property type="entry name" value="Composite domain of metallo-dependent hydrolases"/>
    <property type="match status" value="1"/>
</dbReference>
<dbReference type="SUPFAM" id="SSF51556">
    <property type="entry name" value="Metallo-dependent hydrolases"/>
    <property type="match status" value="1"/>
</dbReference>
<dbReference type="InterPro" id="IPR050287">
    <property type="entry name" value="MTA/SAH_deaminase"/>
</dbReference>
<dbReference type="Pfam" id="PF01979">
    <property type="entry name" value="Amidohydro_1"/>
    <property type="match status" value="1"/>
</dbReference>
<dbReference type="RefSeq" id="WP_012856092.1">
    <property type="nucleotide sequence ID" value="NC_013512.1"/>
</dbReference>
<dbReference type="GO" id="GO:0016810">
    <property type="term" value="F:hydrolase activity, acting on carbon-nitrogen (but not peptide) bonds"/>
    <property type="evidence" value="ECO:0007669"/>
    <property type="project" value="InterPro"/>
</dbReference>
<dbReference type="InterPro" id="IPR006680">
    <property type="entry name" value="Amidohydro-rel"/>
</dbReference>
<dbReference type="Gene3D" id="3.20.20.140">
    <property type="entry name" value="Metal-dependent hydrolases"/>
    <property type="match status" value="1"/>
</dbReference>
<evidence type="ECO:0000313" key="4">
    <source>
        <dbReference type="Proteomes" id="UP000002222"/>
    </source>
</evidence>
<dbReference type="AlphaFoldDB" id="D1B0K7"/>
<dbReference type="NCBIfam" id="NF006269">
    <property type="entry name" value="PRK08418.1"/>
    <property type="match status" value="1"/>
</dbReference>
<evidence type="ECO:0000313" key="3">
    <source>
        <dbReference type="EMBL" id="ACZ11326.1"/>
    </source>
</evidence>
<evidence type="ECO:0000256" key="1">
    <source>
        <dbReference type="ARBA" id="ARBA00022801"/>
    </source>
</evidence>
<dbReference type="InterPro" id="IPR011059">
    <property type="entry name" value="Metal-dep_hydrolase_composite"/>
</dbReference>
<keyword evidence="4" id="KW-1185">Reference proteome</keyword>
<protein>
    <submittedName>
        <fullName evidence="3">Amidohydrolase</fullName>
    </submittedName>
</protein>
<keyword evidence="1 3" id="KW-0378">Hydrolase</keyword>
<proteinExistence type="predicted"/>
<name>D1B0K7_SULD5</name>